<feature type="transmembrane region" description="Helical" evidence="2">
    <location>
        <begin position="216"/>
        <end position="233"/>
    </location>
</feature>
<evidence type="ECO:0000256" key="1">
    <source>
        <dbReference type="SAM" id="MobiDB-lite"/>
    </source>
</evidence>
<reference evidence="3" key="1">
    <citation type="journal article" date="2014" name="Int. J. Syst. Evol. Microbiol.">
        <title>Complete genome sequence of Corynebacterium casei LMG S-19264T (=DSM 44701T), isolated from a smear-ripened cheese.</title>
        <authorList>
            <consortium name="US DOE Joint Genome Institute (JGI-PGF)"/>
            <person name="Walter F."/>
            <person name="Albersmeier A."/>
            <person name="Kalinowski J."/>
            <person name="Ruckert C."/>
        </authorList>
    </citation>
    <scope>NUCLEOTIDE SEQUENCE</scope>
    <source>
        <strain evidence="3">JCM 4784</strain>
    </source>
</reference>
<dbReference type="Pfam" id="PF19853">
    <property type="entry name" value="DUF6328"/>
    <property type="match status" value="1"/>
</dbReference>
<proteinExistence type="predicted"/>
<keyword evidence="2" id="KW-0812">Transmembrane</keyword>
<accession>A0A918ZB79</accession>
<dbReference type="InterPro" id="IPR046291">
    <property type="entry name" value="DUF6328"/>
</dbReference>
<feature type="transmembrane region" description="Helical" evidence="2">
    <location>
        <begin position="186"/>
        <end position="210"/>
    </location>
</feature>
<feature type="transmembrane region" description="Helical" evidence="2">
    <location>
        <begin position="144"/>
        <end position="166"/>
    </location>
</feature>
<feature type="compositionally biased region" description="Low complexity" evidence="1">
    <location>
        <begin position="80"/>
        <end position="89"/>
    </location>
</feature>
<name>A0A918ZB79_9ACTN</name>
<keyword evidence="4" id="KW-1185">Reference proteome</keyword>
<organism evidence="3 4">
    <name type="scientific">Streptomyces longispororuber</name>
    <dbReference type="NCBI Taxonomy" id="68230"/>
    <lineage>
        <taxon>Bacteria</taxon>
        <taxon>Bacillati</taxon>
        <taxon>Actinomycetota</taxon>
        <taxon>Actinomycetes</taxon>
        <taxon>Kitasatosporales</taxon>
        <taxon>Streptomycetaceae</taxon>
        <taxon>Streptomyces</taxon>
    </lineage>
</organism>
<keyword evidence="2" id="KW-0472">Membrane</keyword>
<reference evidence="3" key="2">
    <citation type="submission" date="2020-09" db="EMBL/GenBank/DDBJ databases">
        <authorList>
            <person name="Sun Q."/>
            <person name="Ohkuma M."/>
        </authorList>
    </citation>
    <scope>NUCLEOTIDE SEQUENCE</scope>
    <source>
        <strain evidence="3">JCM 4784</strain>
    </source>
</reference>
<evidence type="ECO:0000256" key="2">
    <source>
        <dbReference type="SAM" id="Phobius"/>
    </source>
</evidence>
<comment type="caution">
    <text evidence="3">The sequence shown here is derived from an EMBL/GenBank/DDBJ whole genome shotgun (WGS) entry which is preliminary data.</text>
</comment>
<sequence>MPPPAPGAPGRLGRRPSGTRTAAPATRRAERVADPGQRAPGNGPRGARVTRPAPPPGRHDGRGAAPRGYSWTMADHHPHSSGTPRPGSSRRTRNETPLERADRNFGELLQELRVTQTGVQILFAFLLTLAFTPRFPSLDSVQRHTYVVTLLLAVLAAALFTAPAAVHRTLFQRGAKPLIVRVSSKLAAVGLGVLVLALTGSVLLVVDVAAGRTEGVIAGVATFLVCTGLWGVLPRAIGRANGRL</sequence>
<keyword evidence="2" id="KW-1133">Transmembrane helix</keyword>
<dbReference type="EMBL" id="BNBT01000009">
    <property type="protein sequence ID" value="GHE42943.1"/>
    <property type="molecule type" value="Genomic_DNA"/>
</dbReference>
<feature type="transmembrane region" description="Helical" evidence="2">
    <location>
        <begin position="112"/>
        <end position="132"/>
    </location>
</feature>
<feature type="compositionally biased region" description="Low complexity" evidence="1">
    <location>
        <begin position="8"/>
        <end position="26"/>
    </location>
</feature>
<dbReference type="Proteomes" id="UP000608024">
    <property type="component" value="Unassembled WGS sequence"/>
</dbReference>
<evidence type="ECO:0000313" key="3">
    <source>
        <dbReference type="EMBL" id="GHE42943.1"/>
    </source>
</evidence>
<protein>
    <submittedName>
        <fullName evidence="3">Uncharacterized protein</fullName>
    </submittedName>
</protein>
<dbReference type="AlphaFoldDB" id="A0A918ZB79"/>
<gene>
    <name evidence="3" type="ORF">GCM10018785_10720</name>
</gene>
<feature type="compositionally biased region" description="Basic and acidic residues" evidence="1">
    <location>
        <begin position="92"/>
        <end position="101"/>
    </location>
</feature>
<feature type="region of interest" description="Disordered" evidence="1">
    <location>
        <begin position="1"/>
        <end position="101"/>
    </location>
</feature>
<evidence type="ECO:0000313" key="4">
    <source>
        <dbReference type="Proteomes" id="UP000608024"/>
    </source>
</evidence>